<dbReference type="GO" id="GO:0015920">
    <property type="term" value="P:lipopolysaccharide transport"/>
    <property type="evidence" value="ECO:0007669"/>
    <property type="project" value="TreeGrafter"/>
</dbReference>
<keyword evidence="4" id="KW-1133">Transmembrane helix</keyword>
<feature type="transmembrane region" description="Helical" evidence="4">
    <location>
        <begin position="116"/>
        <end position="141"/>
    </location>
</feature>
<keyword evidence="6" id="KW-1185">Reference proteome</keyword>
<dbReference type="EMBL" id="JAAGAB010000004">
    <property type="protein sequence ID" value="NDV02853.1"/>
    <property type="molecule type" value="Genomic_DNA"/>
</dbReference>
<keyword evidence="3" id="KW-0813">Transport</keyword>
<feature type="transmembrane region" description="Helical" evidence="4">
    <location>
        <begin position="245"/>
        <end position="263"/>
    </location>
</feature>
<evidence type="ECO:0000256" key="2">
    <source>
        <dbReference type="ARBA" id="ARBA00007783"/>
    </source>
</evidence>
<feature type="transmembrane region" description="Helical" evidence="4">
    <location>
        <begin position="40"/>
        <end position="63"/>
    </location>
</feature>
<organism evidence="5 6">
    <name type="scientific">Pseudoroseicyclus tamaricis</name>
    <dbReference type="NCBI Taxonomy" id="2705421"/>
    <lineage>
        <taxon>Bacteria</taxon>
        <taxon>Pseudomonadati</taxon>
        <taxon>Pseudomonadota</taxon>
        <taxon>Alphaproteobacteria</taxon>
        <taxon>Rhodobacterales</taxon>
        <taxon>Paracoccaceae</taxon>
        <taxon>Pseudoroseicyclus</taxon>
    </lineage>
</organism>
<dbReference type="PANTHER" id="PTHR30413">
    <property type="entry name" value="INNER MEMBRANE TRANSPORT PERMEASE"/>
    <property type="match status" value="1"/>
</dbReference>
<keyword evidence="4" id="KW-0812">Transmembrane</keyword>
<feature type="transmembrane region" description="Helical" evidence="4">
    <location>
        <begin position="153"/>
        <end position="176"/>
    </location>
</feature>
<feature type="transmembrane region" description="Helical" evidence="4">
    <location>
        <begin position="203"/>
        <end position="225"/>
    </location>
</feature>
<proteinExistence type="inferred from homology"/>
<reference evidence="5 6" key="1">
    <citation type="submission" date="2020-02" db="EMBL/GenBank/DDBJ databases">
        <title>Pseudoroseicyclus tamarix, sp. nov., isolated from offshore sediment of a Tamarix chinensis forest.</title>
        <authorList>
            <person name="Gai Y."/>
        </authorList>
    </citation>
    <scope>NUCLEOTIDE SEQUENCE [LARGE SCALE GENOMIC DNA]</scope>
    <source>
        <strain evidence="5 6">CLL3-39</strain>
    </source>
</reference>
<comment type="subcellular location">
    <subcellularLocation>
        <location evidence="1">Cell inner membrane</location>
        <topology evidence="1">Multi-pass membrane protein</topology>
    </subcellularLocation>
</comment>
<keyword evidence="4" id="KW-0472">Membrane</keyword>
<name>A0A6B2JMN1_9RHOB</name>
<dbReference type="AlphaFoldDB" id="A0A6B2JMN1"/>
<evidence type="ECO:0000256" key="3">
    <source>
        <dbReference type="ARBA" id="ARBA00022448"/>
    </source>
</evidence>
<gene>
    <name evidence="5" type="ORF">GZA08_17960</name>
</gene>
<protein>
    <submittedName>
        <fullName evidence="5">ABC transporter permease</fullName>
    </submittedName>
</protein>
<dbReference type="Proteomes" id="UP000474757">
    <property type="component" value="Unassembled WGS sequence"/>
</dbReference>
<sequence length="276" mass="30853">MFQTGRKRSAIESAFNLVELIYHSTVRNVRKTHRSALGGLFMNILQNVLFIATFYAMFQFFGMRQSFTPAIRGDFLLYIMSGVFLFMVHIKTVSAVTRAEGPTSPLMQHAPLNTTVTITAAALASLYLQVLSIFVILFFYHVLFTPISINDPFGALCMVGLAWFCGVAIGMMLLALKPWAPNFANVAGTIWNRANMVASGKMFVANTLPGYMLALFAWNPLFHIIDQARGFIFLNYTPHFTSWGYPLKVSLALIVIGMMGEFYTRQHASKSWGAGR</sequence>
<dbReference type="GO" id="GO:0005886">
    <property type="term" value="C:plasma membrane"/>
    <property type="evidence" value="ECO:0007669"/>
    <property type="project" value="UniProtKB-SubCell"/>
</dbReference>
<comment type="caution">
    <text evidence="5">The sequence shown here is derived from an EMBL/GenBank/DDBJ whole genome shotgun (WGS) entry which is preliminary data.</text>
</comment>
<comment type="similarity">
    <text evidence="2">Belongs to the ABC-2 integral membrane protein family.</text>
</comment>
<accession>A0A6B2JMN1</accession>
<evidence type="ECO:0000256" key="1">
    <source>
        <dbReference type="ARBA" id="ARBA00004429"/>
    </source>
</evidence>
<dbReference type="PANTHER" id="PTHR30413:SF8">
    <property type="entry name" value="TRANSPORT PERMEASE PROTEIN"/>
    <property type="match status" value="1"/>
</dbReference>
<evidence type="ECO:0000313" key="5">
    <source>
        <dbReference type="EMBL" id="NDV02853.1"/>
    </source>
</evidence>
<evidence type="ECO:0000313" key="6">
    <source>
        <dbReference type="Proteomes" id="UP000474757"/>
    </source>
</evidence>
<evidence type="ECO:0000256" key="4">
    <source>
        <dbReference type="SAM" id="Phobius"/>
    </source>
</evidence>
<dbReference type="RefSeq" id="WP_163896158.1">
    <property type="nucleotide sequence ID" value="NZ_JAAFYS010000004.1"/>
</dbReference>
<feature type="transmembrane region" description="Helical" evidence="4">
    <location>
        <begin position="75"/>
        <end position="96"/>
    </location>
</feature>